<dbReference type="AlphaFoldDB" id="A0A841Q1T2"/>
<dbReference type="RefSeq" id="WP_174495117.1">
    <property type="nucleotide sequence ID" value="NZ_CADDWK010000002.1"/>
</dbReference>
<dbReference type="Gene3D" id="1.20.120.1450">
    <property type="match status" value="1"/>
</dbReference>
<name>A0A841Q1T2_9BACI</name>
<gene>
    <name evidence="1" type="ORF">HNQ94_000647</name>
</gene>
<dbReference type="GO" id="GO:0009234">
    <property type="term" value="P:menaquinone biosynthetic process"/>
    <property type="evidence" value="ECO:0007669"/>
    <property type="project" value="InterPro"/>
</dbReference>
<dbReference type="Pfam" id="PF07307">
    <property type="entry name" value="HEPPP_synt_1"/>
    <property type="match status" value="1"/>
</dbReference>
<comment type="caution">
    <text evidence="1">The sequence shown here is derived from an EMBL/GenBank/DDBJ whole genome shotgun (WGS) entry which is preliminary data.</text>
</comment>
<evidence type="ECO:0000313" key="1">
    <source>
        <dbReference type="EMBL" id="MBB6452202.1"/>
    </source>
</evidence>
<dbReference type="EC" id="2.5.1.30" evidence="1"/>
<keyword evidence="2" id="KW-1185">Reference proteome</keyword>
<keyword evidence="1" id="KW-0808">Transferase</keyword>
<organism evidence="1 2">
    <name type="scientific">Salirhabdus euzebyi</name>
    <dbReference type="NCBI Taxonomy" id="394506"/>
    <lineage>
        <taxon>Bacteria</taxon>
        <taxon>Bacillati</taxon>
        <taxon>Bacillota</taxon>
        <taxon>Bacilli</taxon>
        <taxon>Bacillales</taxon>
        <taxon>Bacillaceae</taxon>
        <taxon>Salirhabdus</taxon>
    </lineage>
</organism>
<reference evidence="1 2" key="1">
    <citation type="submission" date="2020-08" db="EMBL/GenBank/DDBJ databases">
        <title>Genomic Encyclopedia of Type Strains, Phase IV (KMG-IV): sequencing the most valuable type-strain genomes for metagenomic binning, comparative biology and taxonomic classification.</title>
        <authorList>
            <person name="Goeker M."/>
        </authorList>
    </citation>
    <scope>NUCLEOTIDE SEQUENCE [LARGE SCALE GENOMIC DNA]</scope>
    <source>
        <strain evidence="1 2">DSM 19612</strain>
    </source>
</reference>
<sequence length="261" mass="30476">MNSIDIQNIKNKIEQYADNSFLKQYLDKPFVAEDKILFLKTILEHAEVDEEKKETYILATMLMQMALDTHDLVSISRSSATNNHHNKKKQLNILVGDLFSGLFYELLANIKDVQVINILAGSVKEVNEHKMIIYHNEINSINHLLDELKQIESLLIKRVSEFVGVKQLDSIMENWFLMKRLVHEKNLYSKKQQSFIVSILSQHDTEHHVIRMIENMIPRIAYKLESYINELPTNQFEGIKTSLINELKKLSLEREIILEEG</sequence>
<proteinExistence type="predicted"/>
<dbReference type="Proteomes" id="UP000581688">
    <property type="component" value="Unassembled WGS sequence"/>
</dbReference>
<evidence type="ECO:0000313" key="2">
    <source>
        <dbReference type="Proteomes" id="UP000581688"/>
    </source>
</evidence>
<dbReference type="InterPro" id="IPR009920">
    <property type="entry name" value="HEPPP_synth_su1"/>
</dbReference>
<dbReference type="GO" id="GO:0000010">
    <property type="term" value="F:heptaprenyl diphosphate synthase activity"/>
    <property type="evidence" value="ECO:0007669"/>
    <property type="project" value="UniProtKB-EC"/>
</dbReference>
<dbReference type="EMBL" id="JACHGH010000002">
    <property type="protein sequence ID" value="MBB6452202.1"/>
    <property type="molecule type" value="Genomic_DNA"/>
</dbReference>
<protein>
    <submittedName>
        <fullName evidence="1">Heptaprenyl diphosphate synthase</fullName>
        <ecNumber evidence="1">2.5.1.30</ecNumber>
    </submittedName>
</protein>
<accession>A0A841Q1T2</accession>